<dbReference type="Proteomes" id="UP001500547">
    <property type="component" value="Unassembled WGS sequence"/>
</dbReference>
<dbReference type="Gene3D" id="2.160.20.10">
    <property type="entry name" value="Single-stranded right-handed beta-helix, Pectin lyase-like"/>
    <property type="match status" value="1"/>
</dbReference>
<keyword evidence="2" id="KW-0964">Secreted</keyword>
<dbReference type="SUPFAM" id="SSF51126">
    <property type="entry name" value="Pectin lyase-like"/>
    <property type="match status" value="1"/>
</dbReference>
<gene>
    <name evidence="5" type="ORF">GCM10025770_20810</name>
</gene>
<evidence type="ECO:0000313" key="6">
    <source>
        <dbReference type="Proteomes" id="UP001500547"/>
    </source>
</evidence>
<evidence type="ECO:0000259" key="4">
    <source>
        <dbReference type="SMART" id="SM00656"/>
    </source>
</evidence>
<organism evidence="5 6">
    <name type="scientific">Viridibacterium curvum</name>
    <dbReference type="NCBI Taxonomy" id="1101404"/>
    <lineage>
        <taxon>Bacteria</taxon>
        <taxon>Pseudomonadati</taxon>
        <taxon>Pseudomonadota</taxon>
        <taxon>Betaproteobacteria</taxon>
        <taxon>Rhodocyclales</taxon>
        <taxon>Rhodocyclaceae</taxon>
        <taxon>Viridibacterium</taxon>
    </lineage>
</organism>
<dbReference type="EMBL" id="BAABLD010000008">
    <property type="protein sequence ID" value="GAA5165379.1"/>
    <property type="molecule type" value="Genomic_DNA"/>
</dbReference>
<dbReference type="SMART" id="SM00656">
    <property type="entry name" value="Amb_all"/>
    <property type="match status" value="1"/>
</dbReference>
<sequence length="491" mass="51882">MGTNNLGTTGTTGGHGATSSKTYTVTNRNELIQALYGGTATINADGSFSGTLDSSKKLIYVSGTISLNMNKALTELTADDYVANTNSGGCAASGVSYTSGTYTSESAFWTAYYAAYRPSVWGTSASNSATTTPTGTAENARLCYAALQKKVVYLSIPSNTSILGIGSTAKIIHGTLAIGASSSARVDNIVIRNIAFEDSFDFFPQWDPTDSSTGRWNSAYDNVSVMYADHVWLDHNEFSDGSGARFDSQYPSPFTETFNGVDYGSSSNALLFHVQHHDGLSDITKNANYVTSSYNYYHDHDKSLLIGGTDTASLTGENPGALKITFNHNHFKNLRQRQPRVRYGMVHIYNNYFSNSTSAADYPWSAGWVAAQGGKIYVENNVADVTGASASNVYSGSSSSSKVTSCAALSGMFSEYCSAYAYHAGNVLNGSALDVSGVSVTNVTTTSTPWFATGASSGAPTATPSTFYTYTLDATTNLSTTVPANAGVGKL</sequence>
<feature type="domain" description="Pectate lyase" evidence="4">
    <location>
        <begin position="115"/>
        <end position="389"/>
    </location>
</feature>
<dbReference type="PANTHER" id="PTHR31683">
    <property type="entry name" value="PECTATE LYASE 18-RELATED"/>
    <property type="match status" value="1"/>
</dbReference>
<evidence type="ECO:0000256" key="1">
    <source>
        <dbReference type="ARBA" id="ARBA00023239"/>
    </source>
</evidence>
<dbReference type="Pfam" id="PF00544">
    <property type="entry name" value="Pectate_lyase_4"/>
    <property type="match status" value="1"/>
</dbReference>
<comment type="subcellular location">
    <subcellularLocation>
        <location evidence="2">Secreted</location>
    </subcellularLocation>
</comment>
<comment type="caution">
    <text evidence="5">The sequence shown here is derived from an EMBL/GenBank/DDBJ whole genome shotgun (WGS) entry which is preliminary data.</text>
</comment>
<feature type="region of interest" description="Disordered" evidence="3">
    <location>
        <begin position="1"/>
        <end position="20"/>
    </location>
</feature>
<keyword evidence="1 2" id="KW-0456">Lyase</keyword>
<comment type="similarity">
    <text evidence="2">Belongs to the polysaccharide lyase 1 family.</text>
</comment>
<dbReference type="InterPro" id="IPR011050">
    <property type="entry name" value="Pectin_lyase_fold/virulence"/>
</dbReference>
<reference evidence="6" key="1">
    <citation type="journal article" date="2019" name="Int. J. Syst. Evol. Microbiol.">
        <title>The Global Catalogue of Microorganisms (GCM) 10K type strain sequencing project: providing services to taxonomists for standard genome sequencing and annotation.</title>
        <authorList>
            <consortium name="The Broad Institute Genomics Platform"/>
            <consortium name="The Broad Institute Genome Sequencing Center for Infectious Disease"/>
            <person name="Wu L."/>
            <person name="Ma J."/>
        </authorList>
    </citation>
    <scope>NUCLEOTIDE SEQUENCE [LARGE SCALE GENOMIC DNA]</scope>
    <source>
        <strain evidence="6">JCM 18715</strain>
    </source>
</reference>
<dbReference type="GO" id="GO:0016829">
    <property type="term" value="F:lyase activity"/>
    <property type="evidence" value="ECO:0007669"/>
    <property type="project" value="UniProtKB-KW"/>
</dbReference>
<dbReference type="InterPro" id="IPR045032">
    <property type="entry name" value="PEL"/>
</dbReference>
<evidence type="ECO:0000313" key="5">
    <source>
        <dbReference type="EMBL" id="GAA5165379.1"/>
    </source>
</evidence>
<accession>A0ABP9QPS8</accession>
<keyword evidence="6" id="KW-1185">Reference proteome</keyword>
<keyword evidence="2" id="KW-0624">Polysaccharide degradation</keyword>
<evidence type="ECO:0000256" key="3">
    <source>
        <dbReference type="SAM" id="MobiDB-lite"/>
    </source>
</evidence>
<dbReference type="InterPro" id="IPR002022">
    <property type="entry name" value="Pec_lyase"/>
</dbReference>
<name>A0ABP9QPS8_9RHOO</name>
<protein>
    <submittedName>
        <fullName evidence="5">Pectate lyase</fullName>
    </submittedName>
</protein>
<dbReference type="PANTHER" id="PTHR31683:SF18">
    <property type="entry name" value="PECTATE LYASE 21-RELATED"/>
    <property type="match status" value="1"/>
</dbReference>
<keyword evidence="2" id="KW-0119">Carbohydrate metabolism</keyword>
<evidence type="ECO:0000256" key="2">
    <source>
        <dbReference type="RuleBase" id="RU361173"/>
    </source>
</evidence>
<dbReference type="InterPro" id="IPR012334">
    <property type="entry name" value="Pectin_lyas_fold"/>
</dbReference>
<proteinExistence type="inferred from homology"/>